<dbReference type="InterPro" id="IPR003959">
    <property type="entry name" value="ATPase_AAA_core"/>
</dbReference>
<comment type="similarity">
    <text evidence="1">Belongs to the AAA ATPase family.</text>
</comment>
<keyword evidence="2" id="KW-0547">Nucleotide-binding</keyword>
<name>A0A2T5ISI8_9GAMM</name>
<comment type="caution">
    <text evidence="6">The sequence shown here is derived from an EMBL/GenBank/DDBJ whole genome shotgun (WGS) entry which is preliminary data.</text>
</comment>
<evidence type="ECO:0000256" key="1">
    <source>
        <dbReference type="ARBA" id="ARBA00006914"/>
    </source>
</evidence>
<evidence type="ECO:0000256" key="2">
    <source>
        <dbReference type="ARBA" id="ARBA00022741"/>
    </source>
</evidence>
<dbReference type="InterPro" id="IPR003593">
    <property type="entry name" value="AAA+_ATPase"/>
</dbReference>
<dbReference type="Pfam" id="PF00004">
    <property type="entry name" value="AAA"/>
    <property type="match status" value="1"/>
</dbReference>
<keyword evidence="3" id="KW-0067">ATP-binding</keyword>
<dbReference type="GO" id="GO:0016887">
    <property type="term" value="F:ATP hydrolysis activity"/>
    <property type="evidence" value="ECO:0007669"/>
    <property type="project" value="InterPro"/>
</dbReference>
<evidence type="ECO:0000259" key="5">
    <source>
        <dbReference type="SMART" id="SM00382"/>
    </source>
</evidence>
<keyword evidence="7" id="KW-1185">Reference proteome</keyword>
<evidence type="ECO:0000256" key="3">
    <source>
        <dbReference type="ARBA" id="ARBA00022840"/>
    </source>
</evidence>
<evidence type="ECO:0000313" key="6">
    <source>
        <dbReference type="EMBL" id="PTQ86792.1"/>
    </source>
</evidence>
<dbReference type="CDD" id="cd19481">
    <property type="entry name" value="RecA-like_protease"/>
    <property type="match status" value="1"/>
</dbReference>
<dbReference type="AlphaFoldDB" id="A0A2T5ISI8"/>
<dbReference type="EMBL" id="QAON01000028">
    <property type="protein sequence ID" value="PTQ86792.1"/>
    <property type="molecule type" value="Genomic_DNA"/>
</dbReference>
<reference evidence="6 7" key="1">
    <citation type="submission" date="2018-04" db="EMBL/GenBank/DDBJ databases">
        <title>Genomic Encyclopedia of Archaeal and Bacterial Type Strains, Phase II (KMG-II): from individual species to whole genera.</title>
        <authorList>
            <person name="Goeker M."/>
        </authorList>
    </citation>
    <scope>NUCLEOTIDE SEQUENCE [LARGE SCALE GENOMIC DNA]</scope>
    <source>
        <strain evidence="6 7">DSM 5822</strain>
    </source>
</reference>
<dbReference type="InterPro" id="IPR050221">
    <property type="entry name" value="26S_Proteasome_ATPase"/>
</dbReference>
<dbReference type="RefSeq" id="WP_204509376.1">
    <property type="nucleotide sequence ID" value="NZ_QAON01000028.1"/>
</dbReference>
<proteinExistence type="inferred from homology"/>
<dbReference type="SUPFAM" id="SSF52540">
    <property type="entry name" value="P-loop containing nucleoside triphosphate hydrolases"/>
    <property type="match status" value="1"/>
</dbReference>
<accession>A0A2T5ISI8</accession>
<evidence type="ECO:0000313" key="7">
    <source>
        <dbReference type="Proteomes" id="UP000244223"/>
    </source>
</evidence>
<organism evidence="6 7">
    <name type="scientific">Agitococcus lubricus</name>
    <dbReference type="NCBI Taxonomy" id="1077255"/>
    <lineage>
        <taxon>Bacteria</taxon>
        <taxon>Pseudomonadati</taxon>
        <taxon>Pseudomonadota</taxon>
        <taxon>Gammaproteobacteria</taxon>
        <taxon>Moraxellales</taxon>
        <taxon>Moraxellaceae</taxon>
        <taxon>Agitococcus</taxon>
    </lineage>
</organism>
<gene>
    <name evidence="6" type="ORF">C8N29_12811</name>
</gene>
<dbReference type="Proteomes" id="UP000244223">
    <property type="component" value="Unassembled WGS sequence"/>
</dbReference>
<protein>
    <submittedName>
        <fullName evidence="6">ATPase family protein associated with various cellular activities (AAA)</fullName>
    </submittedName>
</protein>
<dbReference type="GO" id="GO:0005524">
    <property type="term" value="F:ATP binding"/>
    <property type="evidence" value="ECO:0007669"/>
    <property type="project" value="UniProtKB-KW"/>
</dbReference>
<dbReference type="InterPro" id="IPR027417">
    <property type="entry name" value="P-loop_NTPase"/>
</dbReference>
<feature type="region of interest" description="Disordered" evidence="4">
    <location>
        <begin position="1"/>
        <end position="27"/>
    </location>
</feature>
<sequence length="182" mass="20323">MPINPFKNKTTKPTARPNGVGQAEADKYEKKQSMEAIEATEPAFVLDDLILPSETMSQLLDFLSYKDCEQQVFSTWGLAATHSYGKQTIVNFYGEPGTGKTMAAHAVAAYLHKPLIVVNYADVESKYVGETSKNICNIFRVAKEKEAIIFFDEADAILSRRVNNMSHATDVVIIPKNNRFQK</sequence>
<dbReference type="PANTHER" id="PTHR23073">
    <property type="entry name" value="26S PROTEASOME REGULATORY SUBUNIT"/>
    <property type="match status" value="1"/>
</dbReference>
<dbReference type="SMART" id="SM00382">
    <property type="entry name" value="AAA"/>
    <property type="match status" value="1"/>
</dbReference>
<feature type="domain" description="AAA+ ATPase" evidence="5">
    <location>
        <begin position="86"/>
        <end position="179"/>
    </location>
</feature>
<evidence type="ECO:0000256" key="4">
    <source>
        <dbReference type="SAM" id="MobiDB-lite"/>
    </source>
</evidence>
<dbReference type="Gene3D" id="3.40.50.300">
    <property type="entry name" value="P-loop containing nucleotide triphosphate hydrolases"/>
    <property type="match status" value="1"/>
</dbReference>